<dbReference type="GO" id="GO:0005886">
    <property type="term" value="C:plasma membrane"/>
    <property type="evidence" value="ECO:0007669"/>
    <property type="project" value="UniProtKB-SubCell"/>
</dbReference>
<dbReference type="AlphaFoldDB" id="A0A212DGM8"/>
<evidence type="ECO:0000313" key="15">
    <source>
        <dbReference type="Proteomes" id="UP000242450"/>
    </source>
</evidence>
<feature type="domain" description="Ig-like" evidence="13">
    <location>
        <begin position="110"/>
        <end position="162"/>
    </location>
</feature>
<feature type="domain" description="Ig-like" evidence="13">
    <location>
        <begin position="1"/>
        <end position="60"/>
    </location>
</feature>
<evidence type="ECO:0000256" key="10">
    <source>
        <dbReference type="ARBA" id="ARBA00023288"/>
    </source>
</evidence>
<name>A0A212DGM8_CEREH</name>
<keyword evidence="3" id="KW-0336">GPI-anchor</keyword>
<dbReference type="PROSITE" id="PS50835">
    <property type="entry name" value="IG_LIKE"/>
    <property type="match status" value="2"/>
</dbReference>
<evidence type="ECO:0000256" key="2">
    <source>
        <dbReference type="ARBA" id="ARBA00022475"/>
    </source>
</evidence>
<dbReference type="InterPro" id="IPR013783">
    <property type="entry name" value="Ig-like_fold"/>
</dbReference>
<comment type="similarity">
    <text evidence="12">Belongs to the immunoglobulin superfamily. IgLON family.</text>
</comment>
<evidence type="ECO:0000256" key="8">
    <source>
        <dbReference type="ARBA" id="ARBA00023157"/>
    </source>
</evidence>
<keyword evidence="5" id="KW-0677">Repeat</keyword>
<evidence type="ECO:0000256" key="1">
    <source>
        <dbReference type="ARBA" id="ARBA00004609"/>
    </source>
</evidence>
<evidence type="ECO:0000256" key="9">
    <source>
        <dbReference type="ARBA" id="ARBA00023180"/>
    </source>
</evidence>
<organism evidence="14 15">
    <name type="scientific">Cervus elaphus hippelaphus</name>
    <name type="common">European red deer</name>
    <dbReference type="NCBI Taxonomy" id="46360"/>
    <lineage>
        <taxon>Eukaryota</taxon>
        <taxon>Metazoa</taxon>
        <taxon>Chordata</taxon>
        <taxon>Craniata</taxon>
        <taxon>Vertebrata</taxon>
        <taxon>Euteleostomi</taxon>
        <taxon>Mammalia</taxon>
        <taxon>Eutheria</taxon>
        <taxon>Laurasiatheria</taxon>
        <taxon>Artiodactyla</taxon>
        <taxon>Ruminantia</taxon>
        <taxon>Pecora</taxon>
        <taxon>Cervidae</taxon>
        <taxon>Cervinae</taxon>
        <taxon>Cervus</taxon>
    </lineage>
</organism>
<keyword evidence="8" id="KW-1015">Disulfide bond</keyword>
<keyword evidence="11" id="KW-0393">Immunoglobulin domain</keyword>
<dbReference type="GO" id="GO:0098552">
    <property type="term" value="C:side of membrane"/>
    <property type="evidence" value="ECO:0007669"/>
    <property type="project" value="UniProtKB-KW"/>
</dbReference>
<keyword evidence="10" id="KW-0449">Lipoprotein</keyword>
<keyword evidence="4" id="KW-0732">Signal</keyword>
<dbReference type="OrthoDB" id="6159398at2759"/>
<dbReference type="Pfam" id="PF00047">
    <property type="entry name" value="ig"/>
    <property type="match status" value="2"/>
</dbReference>
<dbReference type="FunFam" id="2.60.40.10:FF:000305">
    <property type="entry name" value="neurotrimin isoform X2"/>
    <property type="match status" value="1"/>
</dbReference>
<dbReference type="InterPro" id="IPR050876">
    <property type="entry name" value="IgLON_domain"/>
</dbReference>
<evidence type="ECO:0000256" key="6">
    <source>
        <dbReference type="ARBA" id="ARBA00022889"/>
    </source>
</evidence>
<evidence type="ECO:0000256" key="5">
    <source>
        <dbReference type="ARBA" id="ARBA00022737"/>
    </source>
</evidence>
<evidence type="ECO:0000256" key="12">
    <source>
        <dbReference type="ARBA" id="ARBA00037995"/>
    </source>
</evidence>
<dbReference type="CDD" id="cd00096">
    <property type="entry name" value="Ig"/>
    <property type="match status" value="1"/>
</dbReference>
<dbReference type="Gene3D" id="2.60.40.10">
    <property type="entry name" value="Immunoglobulins"/>
    <property type="match status" value="3"/>
</dbReference>
<evidence type="ECO:0000256" key="3">
    <source>
        <dbReference type="ARBA" id="ARBA00022622"/>
    </source>
</evidence>
<dbReference type="InterPro" id="IPR013151">
    <property type="entry name" value="Immunoglobulin_dom"/>
</dbReference>
<proteinExistence type="inferred from homology"/>
<dbReference type="PANTHER" id="PTHR42757">
    <property type="entry name" value="IGLON FAMILY OF IMMUNOGLOBULIN SUPERFAMILY-RELATED"/>
    <property type="match status" value="1"/>
</dbReference>
<accession>A0A212DGM8</accession>
<evidence type="ECO:0000259" key="13">
    <source>
        <dbReference type="PROSITE" id="PS50835"/>
    </source>
</evidence>
<evidence type="ECO:0000256" key="11">
    <source>
        <dbReference type="ARBA" id="ARBA00023319"/>
    </source>
</evidence>
<comment type="subcellular location">
    <subcellularLocation>
        <location evidence="1">Cell membrane</location>
        <topology evidence="1">Lipid-anchor</topology>
        <topology evidence="1">GPI-anchor</topology>
    </subcellularLocation>
</comment>
<evidence type="ECO:0000256" key="7">
    <source>
        <dbReference type="ARBA" id="ARBA00023136"/>
    </source>
</evidence>
<evidence type="ECO:0000256" key="4">
    <source>
        <dbReference type="ARBA" id="ARBA00022729"/>
    </source>
</evidence>
<keyword evidence="15" id="KW-1185">Reference proteome</keyword>
<dbReference type="InterPro" id="IPR036179">
    <property type="entry name" value="Ig-like_dom_sf"/>
</dbReference>
<dbReference type="PANTHER" id="PTHR42757:SF17">
    <property type="entry name" value="OPIOID-BINDING PROTEIN_CELL ADHESION MOLECULE"/>
    <property type="match status" value="1"/>
</dbReference>
<gene>
    <name evidence="14" type="ORF">Celaphus_00013476</name>
</gene>
<keyword evidence="6" id="KW-0130">Cell adhesion</keyword>
<keyword evidence="2" id="KW-1003">Cell membrane</keyword>
<keyword evidence="7" id="KW-0472">Membrane</keyword>
<dbReference type="Proteomes" id="UP000242450">
    <property type="component" value="Chromosome 2"/>
</dbReference>
<keyword evidence="9" id="KW-0325">Glycoprotein</keyword>
<dbReference type="InterPro" id="IPR007110">
    <property type="entry name" value="Ig-like_dom"/>
</dbReference>
<evidence type="ECO:0000313" key="14">
    <source>
        <dbReference type="EMBL" id="OWK17360.1"/>
    </source>
</evidence>
<comment type="caution">
    <text evidence="14">The sequence shown here is derived from an EMBL/GenBank/DDBJ whole genome shotgun (WGS) entry which is preliminary data.</text>
</comment>
<dbReference type="SUPFAM" id="SSF48726">
    <property type="entry name" value="Immunoglobulin"/>
    <property type="match status" value="3"/>
</dbReference>
<dbReference type="GO" id="GO:0007155">
    <property type="term" value="P:cell adhesion"/>
    <property type="evidence" value="ECO:0007669"/>
    <property type="project" value="UniProtKB-KW"/>
</dbReference>
<dbReference type="EMBL" id="MKHE01000002">
    <property type="protein sequence ID" value="OWK17360.1"/>
    <property type="molecule type" value="Genomic_DNA"/>
</dbReference>
<reference evidence="14 15" key="1">
    <citation type="journal article" date="2018" name="Mol. Genet. Genomics">
        <title>The red deer Cervus elaphus genome CerEla1.0: sequencing, annotating, genes, and chromosomes.</title>
        <authorList>
            <person name="Bana N.A."/>
            <person name="Nyiri A."/>
            <person name="Nagy J."/>
            <person name="Frank K."/>
            <person name="Nagy T."/>
            <person name="Steger V."/>
            <person name="Schiller M."/>
            <person name="Lakatos P."/>
            <person name="Sugar L."/>
            <person name="Horn P."/>
            <person name="Barta E."/>
            <person name="Orosz L."/>
        </authorList>
    </citation>
    <scope>NUCLEOTIDE SEQUENCE [LARGE SCALE GENOMIC DNA]</scope>
    <source>
        <strain evidence="14">Hungarian</strain>
    </source>
</reference>
<protein>
    <submittedName>
        <fullName evidence="14">OPCML</fullName>
    </submittedName>
</protein>
<sequence>MAEFQWFKEDTRLATGLDGMRIENKGHISTLTFFNVSEKDYGNYTCVATNKLGITNASITLYEGQGFVSEDEYLEISDIKRDQSGEYECSALDDVAAPDVRKVKITVNYPPYISKAKNTGVSVGQKGILSCEASAVPMAEFQWFKEDTRYLESRNGACLKQS</sequence>